<reference evidence="2 3" key="1">
    <citation type="journal article" date="2018" name="Nat. Genet.">
        <title>The Rosa genome provides new insights in the design of modern roses.</title>
        <authorList>
            <person name="Bendahmane M."/>
        </authorList>
    </citation>
    <scope>NUCLEOTIDE SEQUENCE [LARGE SCALE GENOMIC DNA]</scope>
    <source>
        <strain evidence="3">cv. Old Blush</strain>
    </source>
</reference>
<evidence type="ECO:0000313" key="3">
    <source>
        <dbReference type="Proteomes" id="UP000238479"/>
    </source>
</evidence>
<name>A0A2P6QN63_ROSCH</name>
<protein>
    <submittedName>
        <fullName evidence="2">Uncharacterized protein</fullName>
    </submittedName>
</protein>
<organism evidence="2 3">
    <name type="scientific">Rosa chinensis</name>
    <name type="common">China rose</name>
    <dbReference type="NCBI Taxonomy" id="74649"/>
    <lineage>
        <taxon>Eukaryota</taxon>
        <taxon>Viridiplantae</taxon>
        <taxon>Streptophyta</taxon>
        <taxon>Embryophyta</taxon>
        <taxon>Tracheophyta</taxon>
        <taxon>Spermatophyta</taxon>
        <taxon>Magnoliopsida</taxon>
        <taxon>eudicotyledons</taxon>
        <taxon>Gunneridae</taxon>
        <taxon>Pentapetalae</taxon>
        <taxon>rosids</taxon>
        <taxon>fabids</taxon>
        <taxon>Rosales</taxon>
        <taxon>Rosaceae</taxon>
        <taxon>Rosoideae</taxon>
        <taxon>Rosoideae incertae sedis</taxon>
        <taxon>Rosa</taxon>
    </lineage>
</organism>
<accession>A0A2P6QN63</accession>
<feature type="transmembrane region" description="Helical" evidence="1">
    <location>
        <begin position="48"/>
        <end position="68"/>
    </location>
</feature>
<comment type="caution">
    <text evidence="2">The sequence shown here is derived from an EMBL/GenBank/DDBJ whole genome shotgun (WGS) entry which is preliminary data.</text>
</comment>
<feature type="transmembrane region" description="Helical" evidence="1">
    <location>
        <begin position="20"/>
        <end position="42"/>
    </location>
</feature>
<dbReference type="EMBL" id="PDCK01000043">
    <property type="protein sequence ID" value="PRQ35603.1"/>
    <property type="molecule type" value="Genomic_DNA"/>
</dbReference>
<proteinExistence type="predicted"/>
<gene>
    <name evidence="2" type="ORF">RchiOBHm_Chr5g0081781</name>
</gene>
<keyword evidence="1" id="KW-0472">Membrane</keyword>
<keyword evidence="3" id="KW-1185">Reference proteome</keyword>
<dbReference type="AlphaFoldDB" id="A0A2P6QN63"/>
<evidence type="ECO:0000256" key="1">
    <source>
        <dbReference type="SAM" id="Phobius"/>
    </source>
</evidence>
<keyword evidence="1" id="KW-0812">Transmembrane</keyword>
<keyword evidence="1" id="KW-1133">Transmembrane helix</keyword>
<dbReference type="Gramene" id="PRQ35603">
    <property type="protein sequence ID" value="PRQ35603"/>
    <property type="gene ID" value="RchiOBHm_Chr5g0081781"/>
</dbReference>
<sequence>MQPYTCSLSFSFSGRTLTFLLYLFSLALLRLFYCSVFLFFLLSSMYFSALPLLRISVMLSLFLLLSSLRCKPSFIDLMISWS</sequence>
<dbReference type="Proteomes" id="UP000238479">
    <property type="component" value="Chromosome 5"/>
</dbReference>
<evidence type="ECO:0000313" key="2">
    <source>
        <dbReference type="EMBL" id="PRQ35603.1"/>
    </source>
</evidence>